<sequence>MSAIDTEQEDRIEYRELIRQSQQVGPVLQVDVCVQRPIVVTCGADKTTPDEPTTVAVHPSGFQLVVSFKERVRIYQLLQESLRQVKELPIKACRFVRYAHGGHLFACASGLTVTTFRTYTFEAAQTFSGHIGAVKCLGWSRDDNYLFSAAHDGAVYRWDISKGTRSEDMQHVVKHCQYAAFVVDRNDPNIVVASGSDGKIREITAGEETNSFDLTTGTVITSMTLMKDCKRLFAGTKAGSVLVYPWPLSSKGVAEYFAHAEGILQMRMTEDNEQLITCAEDGCVGIFKILSSGLQHQVHDETSTHTGTATSRIGISTARPMSSATSERRRAGATYTDAVLVARDDLEERRTEVLEWQQRHDQVKTDVEFALHRKENEWINRLHVLKEESEHLVVQERVRYEELEARHQLATRKHNEELTQLEAHHVKMTQELENQYERKLAQEVARYDALSETLEQTRQRCEALVEAQDSQNRGTLHAERKAAYTRAKEQNDIIKRLHEDLKYNHVKFEEVLHQEETDYEQEMQKMRAEFATQLENERQNTAVKQGQVSAANTKLESLRKKMQELKASSHARDVLLSTERSKVTRLESTLANYERHFDVCRSSSHDKEKAINGLKSENRVLENFRSVLSHRIDGLETEQAPMQDHLHSLESKISEMQNELADEYRLKAELQQDMQNKDAKIRTLLHEVKTLRQSSLKKEYSVGEMTREFTRLAQLTNYKDLENAVKAAYKVYVMGETLHKKPPPSPLSGGGIYSPAKPVNTKVTN</sequence>
<feature type="coiled-coil region" evidence="2">
    <location>
        <begin position="386"/>
        <end position="467"/>
    </location>
</feature>
<feature type="coiled-coil region" evidence="2">
    <location>
        <begin position="509"/>
        <end position="596"/>
    </location>
</feature>
<feature type="non-terminal residue" evidence="4">
    <location>
        <position position="765"/>
    </location>
</feature>
<dbReference type="PROSITE" id="PS50082">
    <property type="entry name" value="WD_REPEATS_2"/>
    <property type="match status" value="1"/>
</dbReference>
<keyword evidence="2" id="KW-0175">Coiled coil</keyword>
<feature type="region of interest" description="Disordered" evidence="3">
    <location>
        <begin position="741"/>
        <end position="765"/>
    </location>
</feature>
<evidence type="ECO:0000256" key="2">
    <source>
        <dbReference type="SAM" id="Coils"/>
    </source>
</evidence>
<dbReference type="InterPro" id="IPR015943">
    <property type="entry name" value="WD40/YVTN_repeat-like_dom_sf"/>
</dbReference>
<dbReference type="EMBL" id="NCKW01015645">
    <property type="protein sequence ID" value="POM62153.1"/>
    <property type="molecule type" value="Genomic_DNA"/>
</dbReference>
<dbReference type="InterPro" id="IPR036322">
    <property type="entry name" value="WD40_repeat_dom_sf"/>
</dbReference>
<evidence type="ECO:0000313" key="5">
    <source>
        <dbReference type="Proteomes" id="UP000237271"/>
    </source>
</evidence>
<dbReference type="PROSITE" id="PS50294">
    <property type="entry name" value="WD_REPEATS_REGION"/>
    <property type="match status" value="1"/>
</dbReference>
<dbReference type="PANTHER" id="PTHR32215:SF0">
    <property type="entry name" value="CILIA- AND FLAGELLA-ASSOCIATED PROTEIN 57"/>
    <property type="match status" value="1"/>
</dbReference>
<name>A0A2P4X9C1_9STRA</name>
<organism evidence="4 5">
    <name type="scientific">Phytophthora palmivora</name>
    <dbReference type="NCBI Taxonomy" id="4796"/>
    <lineage>
        <taxon>Eukaryota</taxon>
        <taxon>Sar</taxon>
        <taxon>Stramenopiles</taxon>
        <taxon>Oomycota</taxon>
        <taxon>Peronosporomycetes</taxon>
        <taxon>Peronosporales</taxon>
        <taxon>Peronosporaceae</taxon>
        <taxon>Phytophthora</taxon>
    </lineage>
</organism>
<gene>
    <name evidence="4" type="ORF">PHPALM_28722</name>
</gene>
<comment type="caution">
    <text evidence="4">The sequence shown here is derived from an EMBL/GenBank/DDBJ whole genome shotgun (WGS) entry which is preliminary data.</text>
</comment>
<dbReference type="Gene3D" id="1.10.287.1490">
    <property type="match status" value="1"/>
</dbReference>
<dbReference type="Proteomes" id="UP000237271">
    <property type="component" value="Unassembled WGS sequence"/>
</dbReference>
<proteinExistence type="predicted"/>
<dbReference type="SMART" id="SM00320">
    <property type="entry name" value="WD40"/>
    <property type="match status" value="4"/>
</dbReference>
<dbReference type="Gene3D" id="2.130.10.10">
    <property type="entry name" value="YVTN repeat-like/Quinoprotein amine dehydrogenase"/>
    <property type="match status" value="1"/>
</dbReference>
<evidence type="ECO:0000256" key="1">
    <source>
        <dbReference type="PROSITE-ProRule" id="PRU00221"/>
    </source>
</evidence>
<dbReference type="PANTHER" id="PTHR32215">
    <property type="entry name" value="CILIA- AND FLAGELLA-ASSOCIATED PROTEIN 57"/>
    <property type="match status" value="1"/>
</dbReference>
<protein>
    <submittedName>
        <fullName evidence="4">Uncharacterized protein</fullName>
    </submittedName>
</protein>
<dbReference type="SUPFAM" id="SSF50978">
    <property type="entry name" value="WD40 repeat-like"/>
    <property type="match status" value="1"/>
</dbReference>
<dbReference type="OrthoDB" id="10251741at2759"/>
<keyword evidence="5" id="KW-1185">Reference proteome</keyword>
<feature type="repeat" description="WD" evidence="1">
    <location>
        <begin position="127"/>
        <end position="168"/>
    </location>
</feature>
<dbReference type="Pfam" id="PF00400">
    <property type="entry name" value="WD40"/>
    <property type="match status" value="1"/>
</dbReference>
<dbReference type="InterPro" id="IPR001680">
    <property type="entry name" value="WD40_rpt"/>
</dbReference>
<dbReference type="InterPro" id="IPR052993">
    <property type="entry name" value="CFA-57"/>
</dbReference>
<reference evidence="4 5" key="1">
    <citation type="journal article" date="2017" name="Genome Biol. Evol.">
        <title>Phytophthora megakarya and P. palmivora, closely related causal agents of cacao black pod rot, underwent increases in genome sizes and gene numbers by different mechanisms.</title>
        <authorList>
            <person name="Ali S.S."/>
            <person name="Shao J."/>
            <person name="Lary D.J."/>
            <person name="Kronmiller B."/>
            <person name="Shen D."/>
            <person name="Strem M.D."/>
            <person name="Amoako-Attah I."/>
            <person name="Akrofi A.Y."/>
            <person name="Begoude B.A."/>
            <person name="Ten Hoopen G.M."/>
            <person name="Coulibaly K."/>
            <person name="Kebe B.I."/>
            <person name="Melnick R.L."/>
            <person name="Guiltinan M.J."/>
            <person name="Tyler B.M."/>
            <person name="Meinhardt L.W."/>
            <person name="Bailey B.A."/>
        </authorList>
    </citation>
    <scope>NUCLEOTIDE SEQUENCE [LARGE SCALE GENOMIC DNA]</scope>
    <source>
        <strain evidence="5">sbr112.9</strain>
    </source>
</reference>
<dbReference type="AlphaFoldDB" id="A0A2P4X9C1"/>
<evidence type="ECO:0000313" key="4">
    <source>
        <dbReference type="EMBL" id="POM62153.1"/>
    </source>
</evidence>
<feature type="coiled-coil region" evidence="2">
    <location>
        <begin position="646"/>
        <end position="687"/>
    </location>
</feature>
<evidence type="ECO:0000256" key="3">
    <source>
        <dbReference type="SAM" id="MobiDB-lite"/>
    </source>
</evidence>
<keyword evidence="1" id="KW-0853">WD repeat</keyword>
<accession>A0A2P4X9C1</accession>